<evidence type="ECO:0000256" key="1">
    <source>
        <dbReference type="SAM" id="MobiDB-lite"/>
    </source>
</evidence>
<comment type="caution">
    <text evidence="2">The sequence shown here is derived from an EMBL/GenBank/DDBJ whole genome shotgun (WGS) entry which is preliminary data.</text>
</comment>
<sequence length="209" mass="23698">MSGARETLQQLQDSKIPFIFQINGDGHTEEVHVAKPGLTLSLTFEVRQFILSDAPYLDLVPECRNKAILVLRGHGTQIQERAATYGFQKAVTTSDVFPECEDTYPFPEMTRWAPRRSRPSSRGRRRPAVVRRRPYRHASLKNGDESLPQPQLPAGRAAANPNLEWATQHVQPRLAQGAFRRASKSVWREVTKGQAELDHLNYVNVTEEN</sequence>
<reference evidence="2 3" key="1">
    <citation type="submission" date="2018-06" db="EMBL/GenBank/DDBJ databases">
        <title>Complete Genomes of Monosporascus.</title>
        <authorList>
            <person name="Robinson A.J."/>
            <person name="Natvig D.O."/>
        </authorList>
    </citation>
    <scope>NUCLEOTIDE SEQUENCE [LARGE SCALE GENOMIC DNA]</scope>
    <source>
        <strain evidence="2 3">CBS 609.92</strain>
    </source>
</reference>
<protein>
    <submittedName>
        <fullName evidence="2">Uncharacterized protein</fullName>
    </submittedName>
</protein>
<dbReference type="Proteomes" id="UP000294003">
    <property type="component" value="Unassembled WGS sequence"/>
</dbReference>
<feature type="compositionally biased region" description="Basic residues" evidence="1">
    <location>
        <begin position="113"/>
        <end position="139"/>
    </location>
</feature>
<dbReference type="InterPro" id="IPR023214">
    <property type="entry name" value="HAD_sf"/>
</dbReference>
<organism evidence="2 3">
    <name type="scientific">Monosporascus cannonballus</name>
    <dbReference type="NCBI Taxonomy" id="155416"/>
    <lineage>
        <taxon>Eukaryota</taxon>
        <taxon>Fungi</taxon>
        <taxon>Dikarya</taxon>
        <taxon>Ascomycota</taxon>
        <taxon>Pezizomycotina</taxon>
        <taxon>Sordariomycetes</taxon>
        <taxon>Xylariomycetidae</taxon>
        <taxon>Xylariales</taxon>
        <taxon>Xylariales incertae sedis</taxon>
        <taxon>Monosporascus</taxon>
    </lineage>
</organism>
<dbReference type="EMBL" id="QJNS01000420">
    <property type="protein sequence ID" value="RYO77915.1"/>
    <property type="molecule type" value="Genomic_DNA"/>
</dbReference>
<feature type="region of interest" description="Disordered" evidence="1">
    <location>
        <begin position="111"/>
        <end position="156"/>
    </location>
</feature>
<dbReference type="Gene3D" id="3.40.50.1000">
    <property type="entry name" value="HAD superfamily/HAD-like"/>
    <property type="match status" value="1"/>
</dbReference>
<evidence type="ECO:0000313" key="3">
    <source>
        <dbReference type="Proteomes" id="UP000294003"/>
    </source>
</evidence>
<evidence type="ECO:0000313" key="2">
    <source>
        <dbReference type="EMBL" id="RYO77915.1"/>
    </source>
</evidence>
<proteinExistence type="predicted"/>
<keyword evidence="3" id="KW-1185">Reference proteome</keyword>
<gene>
    <name evidence="2" type="ORF">DL762_008968</name>
</gene>
<accession>A0ABY0GZ99</accession>
<name>A0ABY0GZ99_9PEZI</name>